<keyword evidence="1" id="KW-0812">Transmembrane</keyword>
<dbReference type="WBParaSite" id="GPUH_0001897501-mRNA-1">
    <property type="protein sequence ID" value="GPUH_0001897501-mRNA-1"/>
    <property type="gene ID" value="GPUH_0001897501"/>
</dbReference>
<evidence type="ECO:0000313" key="2">
    <source>
        <dbReference type="WBParaSite" id="GPUH_0001897501-mRNA-1"/>
    </source>
</evidence>
<accession>A0A183EDA9</accession>
<reference evidence="2" key="1">
    <citation type="submission" date="2016-06" db="UniProtKB">
        <authorList>
            <consortium name="WormBaseParasite"/>
        </authorList>
    </citation>
    <scope>IDENTIFICATION</scope>
</reference>
<keyword evidence="1" id="KW-1133">Transmembrane helix</keyword>
<dbReference type="AlphaFoldDB" id="A0A183EDA9"/>
<evidence type="ECO:0000256" key="1">
    <source>
        <dbReference type="SAM" id="Phobius"/>
    </source>
</evidence>
<sequence length="92" mass="10419">LSLATIDRETTDRYRETQEQALKLVDLFKAGIDVEASQPTIEAARPVPQQQPLCFNGRPPCCYKFLVLLSLVFTFTLFSESLFEANFFKALA</sequence>
<organism evidence="2">
    <name type="scientific">Gongylonema pulchrum</name>
    <dbReference type="NCBI Taxonomy" id="637853"/>
    <lineage>
        <taxon>Eukaryota</taxon>
        <taxon>Metazoa</taxon>
        <taxon>Ecdysozoa</taxon>
        <taxon>Nematoda</taxon>
        <taxon>Chromadorea</taxon>
        <taxon>Rhabditida</taxon>
        <taxon>Spirurina</taxon>
        <taxon>Spiruromorpha</taxon>
        <taxon>Spiruroidea</taxon>
        <taxon>Gongylonematidae</taxon>
        <taxon>Gongylonema</taxon>
    </lineage>
</organism>
<protein>
    <submittedName>
        <fullName evidence="2">Uncharacterized protein</fullName>
    </submittedName>
</protein>
<keyword evidence="1" id="KW-0472">Membrane</keyword>
<feature type="transmembrane region" description="Helical" evidence="1">
    <location>
        <begin position="65"/>
        <end position="83"/>
    </location>
</feature>
<name>A0A183EDA9_9BILA</name>
<proteinExistence type="predicted"/>